<evidence type="ECO:0000313" key="5">
    <source>
        <dbReference type="Proteomes" id="UP000469424"/>
    </source>
</evidence>
<dbReference type="CDD" id="cd06471">
    <property type="entry name" value="ACD_LpsHSP_like"/>
    <property type="match status" value="1"/>
</dbReference>
<protein>
    <submittedName>
        <fullName evidence="4">Hsp20/alpha crystallin family protein</fullName>
    </submittedName>
</protein>
<accession>A0A6N7XL57</accession>
<dbReference type="EMBL" id="VUNA01000004">
    <property type="protein sequence ID" value="MST70311.1"/>
    <property type="molecule type" value="Genomic_DNA"/>
</dbReference>
<dbReference type="PANTHER" id="PTHR11527">
    <property type="entry name" value="HEAT-SHOCK PROTEIN 20 FAMILY MEMBER"/>
    <property type="match status" value="1"/>
</dbReference>
<dbReference type="Pfam" id="PF00011">
    <property type="entry name" value="HSP20"/>
    <property type="match status" value="1"/>
</dbReference>
<dbReference type="AlphaFoldDB" id="A0A6N7XL57"/>
<proteinExistence type="inferred from homology"/>
<organism evidence="4 5">
    <name type="scientific">Mogibacterium kristiansenii</name>
    <dbReference type="NCBI Taxonomy" id="2606708"/>
    <lineage>
        <taxon>Bacteria</taxon>
        <taxon>Bacillati</taxon>
        <taxon>Bacillota</taxon>
        <taxon>Clostridia</taxon>
        <taxon>Peptostreptococcales</taxon>
        <taxon>Anaerovoracaceae</taxon>
        <taxon>Mogibacterium</taxon>
    </lineage>
</organism>
<dbReference type="RefSeq" id="WP_154553871.1">
    <property type="nucleotide sequence ID" value="NZ_JAQXUZ010000018.1"/>
</dbReference>
<feature type="domain" description="SHSP" evidence="3">
    <location>
        <begin position="28"/>
        <end position="143"/>
    </location>
</feature>
<evidence type="ECO:0000313" key="4">
    <source>
        <dbReference type="EMBL" id="MST70311.1"/>
    </source>
</evidence>
<comment type="caution">
    <text evidence="4">The sequence shown here is derived from an EMBL/GenBank/DDBJ whole genome shotgun (WGS) entry which is preliminary data.</text>
</comment>
<dbReference type="SUPFAM" id="SSF49764">
    <property type="entry name" value="HSP20-like chaperones"/>
    <property type="match status" value="1"/>
</dbReference>
<dbReference type="InterPro" id="IPR002068">
    <property type="entry name" value="A-crystallin/Hsp20_dom"/>
</dbReference>
<name>A0A6N7XL57_9FIRM</name>
<gene>
    <name evidence="4" type="ORF">FYJ65_02980</name>
</gene>
<dbReference type="Proteomes" id="UP000469424">
    <property type="component" value="Unassembled WGS sequence"/>
</dbReference>
<sequence>MLLPSVFTNDFTNDDFFDDFFNAPARRSYMPTASMKCDVKELDQSYQIDMQLPGYDKDDIEVSVDKGYLTVSASHKENKEDKEDGKYIRKECFTGSCQRSFYVGDAVKGEDIGAAFTNGILSLTVPKAEALPQNETKQLVHIEG</sequence>
<comment type="similarity">
    <text evidence="1 2">Belongs to the small heat shock protein (HSP20) family.</text>
</comment>
<evidence type="ECO:0000256" key="1">
    <source>
        <dbReference type="PROSITE-ProRule" id="PRU00285"/>
    </source>
</evidence>
<evidence type="ECO:0000259" key="3">
    <source>
        <dbReference type="PROSITE" id="PS01031"/>
    </source>
</evidence>
<dbReference type="PROSITE" id="PS01031">
    <property type="entry name" value="SHSP"/>
    <property type="match status" value="1"/>
</dbReference>
<dbReference type="Gene3D" id="2.60.40.790">
    <property type="match status" value="1"/>
</dbReference>
<reference evidence="4 5" key="1">
    <citation type="submission" date="2019-08" db="EMBL/GenBank/DDBJ databases">
        <title>In-depth cultivation of the pig gut microbiome towards novel bacterial diversity and tailored functional studies.</title>
        <authorList>
            <person name="Wylensek D."/>
            <person name="Hitch T.C.A."/>
            <person name="Clavel T."/>
        </authorList>
    </citation>
    <scope>NUCLEOTIDE SEQUENCE [LARGE SCALE GENOMIC DNA]</scope>
    <source>
        <strain evidence="4 5">WCA-MUC-591-APC-4B</strain>
    </source>
</reference>
<evidence type="ECO:0000256" key="2">
    <source>
        <dbReference type="RuleBase" id="RU003616"/>
    </source>
</evidence>
<dbReference type="InterPro" id="IPR031107">
    <property type="entry name" value="Small_HSP"/>
</dbReference>
<dbReference type="InterPro" id="IPR008978">
    <property type="entry name" value="HSP20-like_chaperone"/>
</dbReference>
<keyword evidence="5" id="KW-1185">Reference proteome</keyword>